<evidence type="ECO:0000313" key="1">
    <source>
        <dbReference type="EMBL" id="MED6174135.1"/>
    </source>
</evidence>
<accession>A0ABU6VKI0</accession>
<dbReference type="EMBL" id="JASCZI010151701">
    <property type="protein sequence ID" value="MED6174135.1"/>
    <property type="molecule type" value="Genomic_DNA"/>
</dbReference>
<gene>
    <name evidence="1" type="ORF">PIB30_066009</name>
</gene>
<evidence type="ECO:0000313" key="2">
    <source>
        <dbReference type="Proteomes" id="UP001341840"/>
    </source>
</evidence>
<organism evidence="1 2">
    <name type="scientific">Stylosanthes scabra</name>
    <dbReference type="NCBI Taxonomy" id="79078"/>
    <lineage>
        <taxon>Eukaryota</taxon>
        <taxon>Viridiplantae</taxon>
        <taxon>Streptophyta</taxon>
        <taxon>Embryophyta</taxon>
        <taxon>Tracheophyta</taxon>
        <taxon>Spermatophyta</taxon>
        <taxon>Magnoliopsida</taxon>
        <taxon>eudicotyledons</taxon>
        <taxon>Gunneridae</taxon>
        <taxon>Pentapetalae</taxon>
        <taxon>rosids</taxon>
        <taxon>fabids</taxon>
        <taxon>Fabales</taxon>
        <taxon>Fabaceae</taxon>
        <taxon>Papilionoideae</taxon>
        <taxon>50 kb inversion clade</taxon>
        <taxon>dalbergioids sensu lato</taxon>
        <taxon>Dalbergieae</taxon>
        <taxon>Pterocarpus clade</taxon>
        <taxon>Stylosanthes</taxon>
    </lineage>
</organism>
<name>A0ABU6VKI0_9FABA</name>
<proteinExistence type="predicted"/>
<keyword evidence="2" id="KW-1185">Reference proteome</keyword>
<sequence>MACVAFSSIEDKGSKPMTNILENNFLVGENRPGLDSEIQRKARHDGEGSSRRGEPIHKLAPWFNNAQALATYIKKWERRPFVAPRYISYNFLVRNQYRRIIDVMEVQGFDTLVSMQNDYYPDLVSACMSHLKYSPSNEGGYIECYIGGRFRVVPLNAIANLCGLPMEGHRFSGGIRAHESWGPYAFQRGLNAIGYNEQVIGRERPSVHKLPTEMRILHYLLTYTLLPRGGNHMAFSNMMMFFLCGQCWKYLGVNVTGHRKLQVDDRSCINESTIKYMRQQIEQPGQGVDEVEEEIDRMKEEEAQAQGAQIPPQEAQAQPSMFDLVQEMRNMNQNFQAFQMDDRLGRVEENVCIIHDYIGIPNQDEE</sequence>
<reference evidence="1 2" key="1">
    <citation type="journal article" date="2023" name="Plants (Basel)">
        <title>Bridging the Gap: Combining Genomics and Transcriptomics Approaches to Understand Stylosanthes scabra, an Orphan Legume from the Brazilian Caatinga.</title>
        <authorList>
            <person name="Ferreira-Neto J.R.C."/>
            <person name="da Silva M.D."/>
            <person name="Binneck E."/>
            <person name="de Melo N.F."/>
            <person name="da Silva R.H."/>
            <person name="de Melo A.L.T.M."/>
            <person name="Pandolfi V."/>
            <person name="Bustamante F.O."/>
            <person name="Brasileiro-Vidal A.C."/>
            <person name="Benko-Iseppon A.M."/>
        </authorList>
    </citation>
    <scope>NUCLEOTIDE SEQUENCE [LARGE SCALE GENOMIC DNA]</scope>
    <source>
        <tissue evidence="1">Leaves</tissue>
    </source>
</reference>
<protein>
    <submittedName>
        <fullName evidence="1">Uncharacterized protein</fullName>
    </submittedName>
</protein>
<comment type="caution">
    <text evidence="1">The sequence shown here is derived from an EMBL/GenBank/DDBJ whole genome shotgun (WGS) entry which is preliminary data.</text>
</comment>
<dbReference type="Proteomes" id="UP001341840">
    <property type="component" value="Unassembled WGS sequence"/>
</dbReference>